<evidence type="ECO:0000256" key="5">
    <source>
        <dbReference type="SAM" id="Phobius"/>
    </source>
</evidence>
<sequence length="116" mass="12946">MTILNVLITFCSISFIIFGISCFLTSYMKTEFVRYGLDKWRMLIGALQLLGALSLILGYFYFPILTIIAATGLSILMILGFGVRLKIKDTAMQSVPSLFYALINAGIAIIELNRLH</sequence>
<feature type="transmembrane region" description="Helical" evidence="5">
    <location>
        <begin position="6"/>
        <end position="28"/>
    </location>
</feature>
<dbReference type="GO" id="GO:0016020">
    <property type="term" value="C:membrane"/>
    <property type="evidence" value="ECO:0007669"/>
    <property type="project" value="UniProtKB-SubCell"/>
</dbReference>
<dbReference type="InterPro" id="IPR032808">
    <property type="entry name" value="DoxX"/>
</dbReference>
<proteinExistence type="predicted"/>
<dbReference type="Pfam" id="PF13564">
    <property type="entry name" value="DoxX_2"/>
    <property type="match status" value="1"/>
</dbReference>
<evidence type="ECO:0000256" key="1">
    <source>
        <dbReference type="ARBA" id="ARBA00004141"/>
    </source>
</evidence>
<protein>
    <recommendedName>
        <fullName evidence="8">DoxX family protein</fullName>
    </recommendedName>
</protein>
<dbReference type="AlphaFoldDB" id="A0A6M0CFD5"/>
<evidence type="ECO:0000313" key="6">
    <source>
        <dbReference type="EMBL" id="NER16568.1"/>
    </source>
</evidence>
<feature type="transmembrane region" description="Helical" evidence="5">
    <location>
        <begin position="67"/>
        <end position="85"/>
    </location>
</feature>
<evidence type="ECO:0000313" key="7">
    <source>
        <dbReference type="Proteomes" id="UP000474296"/>
    </source>
</evidence>
<keyword evidence="4 5" id="KW-0472">Membrane</keyword>
<evidence type="ECO:0000256" key="2">
    <source>
        <dbReference type="ARBA" id="ARBA00022692"/>
    </source>
</evidence>
<organism evidence="6 7">
    <name type="scientific">Spongiivirga citrea</name>
    <dbReference type="NCBI Taxonomy" id="1481457"/>
    <lineage>
        <taxon>Bacteria</taxon>
        <taxon>Pseudomonadati</taxon>
        <taxon>Bacteroidota</taxon>
        <taxon>Flavobacteriia</taxon>
        <taxon>Flavobacteriales</taxon>
        <taxon>Flavobacteriaceae</taxon>
        <taxon>Spongiivirga</taxon>
    </lineage>
</organism>
<evidence type="ECO:0008006" key="8">
    <source>
        <dbReference type="Google" id="ProtNLM"/>
    </source>
</evidence>
<keyword evidence="3 5" id="KW-1133">Transmembrane helix</keyword>
<dbReference type="EMBL" id="JAABOQ010000002">
    <property type="protein sequence ID" value="NER16568.1"/>
    <property type="molecule type" value="Genomic_DNA"/>
</dbReference>
<comment type="caution">
    <text evidence="6">The sequence shown here is derived from an EMBL/GenBank/DDBJ whole genome shotgun (WGS) entry which is preliminary data.</text>
</comment>
<dbReference type="Proteomes" id="UP000474296">
    <property type="component" value="Unassembled WGS sequence"/>
</dbReference>
<keyword evidence="7" id="KW-1185">Reference proteome</keyword>
<feature type="transmembrane region" description="Helical" evidence="5">
    <location>
        <begin position="40"/>
        <end position="61"/>
    </location>
</feature>
<evidence type="ECO:0000256" key="4">
    <source>
        <dbReference type="ARBA" id="ARBA00023136"/>
    </source>
</evidence>
<evidence type="ECO:0000256" key="3">
    <source>
        <dbReference type="ARBA" id="ARBA00022989"/>
    </source>
</evidence>
<reference evidence="6 7" key="1">
    <citation type="submission" date="2020-01" db="EMBL/GenBank/DDBJ databases">
        <title>Spongiivirga citrea KCTC 32990T.</title>
        <authorList>
            <person name="Wang G."/>
        </authorList>
    </citation>
    <scope>NUCLEOTIDE SEQUENCE [LARGE SCALE GENOMIC DNA]</scope>
    <source>
        <strain evidence="6 7">KCTC 32990</strain>
    </source>
</reference>
<accession>A0A6M0CFD5</accession>
<name>A0A6M0CFD5_9FLAO</name>
<comment type="subcellular location">
    <subcellularLocation>
        <location evidence="1">Membrane</location>
        <topology evidence="1">Multi-pass membrane protein</topology>
    </subcellularLocation>
</comment>
<gene>
    <name evidence="6" type="ORF">GWK10_05065</name>
</gene>
<keyword evidence="2 5" id="KW-0812">Transmembrane</keyword>